<protein>
    <submittedName>
        <fullName evidence="2">Uncharacterized protein</fullName>
    </submittedName>
</protein>
<dbReference type="GeneID" id="69031495"/>
<proteinExistence type="predicted"/>
<gene>
    <name evidence="2" type="ORF">BDCG_16603</name>
</gene>
<name>A0ABX2VT44_AJEDR</name>
<evidence type="ECO:0000313" key="3">
    <source>
        <dbReference type="Proteomes" id="UP000002039"/>
    </source>
</evidence>
<keyword evidence="3" id="KW-1185">Reference proteome</keyword>
<dbReference type="Proteomes" id="UP000002039">
    <property type="component" value="Unassembled WGS sequence"/>
</dbReference>
<accession>A0ABX2VT44</accession>
<feature type="region of interest" description="Disordered" evidence="1">
    <location>
        <begin position="1"/>
        <end position="60"/>
    </location>
</feature>
<evidence type="ECO:0000256" key="1">
    <source>
        <dbReference type="SAM" id="MobiDB-lite"/>
    </source>
</evidence>
<dbReference type="RefSeq" id="XP_045280098.1">
    <property type="nucleotide sequence ID" value="XM_045425814.1"/>
</dbReference>
<organism evidence="2 3">
    <name type="scientific">Ajellomyces dermatitidis (strain ER-3 / ATCC MYA-2586)</name>
    <name type="common">Blastomyces dermatitidis</name>
    <dbReference type="NCBI Taxonomy" id="559297"/>
    <lineage>
        <taxon>Eukaryota</taxon>
        <taxon>Fungi</taxon>
        <taxon>Dikarya</taxon>
        <taxon>Ascomycota</taxon>
        <taxon>Pezizomycotina</taxon>
        <taxon>Eurotiomycetes</taxon>
        <taxon>Eurotiomycetidae</taxon>
        <taxon>Onygenales</taxon>
        <taxon>Ajellomycetaceae</taxon>
        <taxon>Blastomyces</taxon>
    </lineage>
</organism>
<reference evidence="3" key="1">
    <citation type="journal article" date="2015" name="PLoS Genet.">
        <title>The dynamic genome and transcriptome of the human fungal pathogen Blastomyces and close relative Emmonsia.</title>
        <authorList>
            <person name="Munoz J.F."/>
            <person name="Gauthier G.M."/>
            <person name="Desjardins C.A."/>
            <person name="Gallo J.E."/>
            <person name="Holder J."/>
            <person name="Sullivan T.D."/>
            <person name="Marty A.J."/>
            <person name="Carmen J.C."/>
            <person name="Chen Z."/>
            <person name="Ding L."/>
            <person name="Gujja S."/>
            <person name="Magrini V."/>
            <person name="Misas E."/>
            <person name="Mitreva M."/>
            <person name="Priest M."/>
            <person name="Saif S."/>
            <person name="Whiston E.A."/>
            <person name="Young S."/>
            <person name="Zeng Q."/>
            <person name="Goldman W.E."/>
            <person name="Mardis E.R."/>
            <person name="Taylor J.W."/>
            <person name="McEwen J.G."/>
            <person name="Clay O.K."/>
            <person name="Klein B.S."/>
            <person name="Cuomo C.A."/>
        </authorList>
    </citation>
    <scope>NUCLEOTIDE SEQUENCE [LARGE SCALE GENOMIC DNA]</scope>
    <source>
        <strain evidence="3">ER-3 / ATCC MYA-2586</strain>
    </source>
</reference>
<sequence>MSPLELFRPNEFSEWDDDGLPTKDSSGNDITKSCSKKLRGFGPPEKAPRDVARKQPRIVG</sequence>
<dbReference type="EMBL" id="EQ999975">
    <property type="protein sequence ID" value="OAT00371.1"/>
    <property type="molecule type" value="Genomic_DNA"/>
</dbReference>
<evidence type="ECO:0000313" key="2">
    <source>
        <dbReference type="EMBL" id="OAT00371.1"/>
    </source>
</evidence>
<feature type="compositionally biased region" description="Polar residues" evidence="1">
    <location>
        <begin position="23"/>
        <end position="33"/>
    </location>
</feature>